<proteinExistence type="inferred from homology"/>
<evidence type="ECO:0000313" key="4">
    <source>
        <dbReference type="Proteomes" id="UP000650466"/>
    </source>
</evidence>
<dbReference type="PANTHER" id="PTHR22916">
    <property type="entry name" value="GLYCOSYLTRANSFERASE"/>
    <property type="match status" value="1"/>
</dbReference>
<feature type="domain" description="Glycosyltransferase 2-like" evidence="2">
    <location>
        <begin position="6"/>
        <end position="163"/>
    </location>
</feature>
<accession>A0A926QJD8</accession>
<name>A0A926QJD8_9BACL</name>
<organism evidence="3 4">
    <name type="scientific">Paenibacillus sedimenti</name>
    <dbReference type="NCBI Taxonomy" id="2770274"/>
    <lineage>
        <taxon>Bacteria</taxon>
        <taxon>Bacillati</taxon>
        <taxon>Bacillota</taxon>
        <taxon>Bacilli</taxon>
        <taxon>Bacillales</taxon>
        <taxon>Paenibacillaceae</taxon>
        <taxon>Paenibacillus</taxon>
    </lineage>
</organism>
<evidence type="ECO:0000313" key="3">
    <source>
        <dbReference type="EMBL" id="MBD0381596.1"/>
    </source>
</evidence>
<sequence>MNPLVSIVIPFYNCAYVDQAIESALSQSYSNIEIIVVNDGSTRHVERVRPYLGRIVYLEKANGGTASALNEGIRHASGQYFTWLSSDDLYDPDKVAKQLAYMQKLGASVSYGAYYHINTNNQIIMGGAAGISFPTRQQFIKMMQGGCFINGCTVMLNMDVFKQVGLFNETLKYTQDYDMWMRVLHKYNFYYLGEPLVLYRVHEEMGSQKFASSIMKEIHKVQQTYRKSLDEVIRNESR</sequence>
<dbReference type="GO" id="GO:0016758">
    <property type="term" value="F:hexosyltransferase activity"/>
    <property type="evidence" value="ECO:0007669"/>
    <property type="project" value="UniProtKB-ARBA"/>
</dbReference>
<dbReference type="PANTHER" id="PTHR22916:SF3">
    <property type="entry name" value="UDP-GLCNAC:BETAGAL BETA-1,3-N-ACETYLGLUCOSAMINYLTRANSFERASE-LIKE PROTEIN 1"/>
    <property type="match status" value="1"/>
</dbReference>
<dbReference type="Proteomes" id="UP000650466">
    <property type="component" value="Unassembled WGS sequence"/>
</dbReference>
<dbReference type="InterPro" id="IPR029044">
    <property type="entry name" value="Nucleotide-diphossugar_trans"/>
</dbReference>
<dbReference type="RefSeq" id="WP_188175407.1">
    <property type="nucleotide sequence ID" value="NZ_JACVVD010000005.1"/>
</dbReference>
<evidence type="ECO:0000259" key="2">
    <source>
        <dbReference type="Pfam" id="PF00535"/>
    </source>
</evidence>
<reference evidence="3" key="1">
    <citation type="submission" date="2020-09" db="EMBL/GenBank/DDBJ databases">
        <title>Draft Genome Sequence of Paenibacillus sp. WST5.</title>
        <authorList>
            <person name="Bao Z."/>
        </authorList>
    </citation>
    <scope>NUCLEOTIDE SEQUENCE</scope>
    <source>
        <strain evidence="3">WST5</strain>
    </source>
</reference>
<dbReference type="SUPFAM" id="SSF53448">
    <property type="entry name" value="Nucleotide-diphospho-sugar transferases"/>
    <property type="match status" value="1"/>
</dbReference>
<keyword evidence="4" id="KW-1185">Reference proteome</keyword>
<gene>
    <name evidence="3" type="ORF">ICC18_15850</name>
</gene>
<comment type="caution">
    <text evidence="3">The sequence shown here is derived from an EMBL/GenBank/DDBJ whole genome shotgun (WGS) entry which is preliminary data.</text>
</comment>
<dbReference type="Gene3D" id="3.90.550.10">
    <property type="entry name" value="Spore Coat Polysaccharide Biosynthesis Protein SpsA, Chain A"/>
    <property type="match status" value="1"/>
</dbReference>
<dbReference type="InterPro" id="IPR001173">
    <property type="entry name" value="Glyco_trans_2-like"/>
</dbReference>
<comment type="similarity">
    <text evidence="1">Belongs to the glycosyltransferase 2 family.</text>
</comment>
<dbReference type="AlphaFoldDB" id="A0A926QJD8"/>
<evidence type="ECO:0000256" key="1">
    <source>
        <dbReference type="ARBA" id="ARBA00006739"/>
    </source>
</evidence>
<protein>
    <submittedName>
        <fullName evidence="3">Glycosyltransferase</fullName>
    </submittedName>
</protein>
<dbReference type="EMBL" id="JACVVD010000005">
    <property type="protein sequence ID" value="MBD0381596.1"/>
    <property type="molecule type" value="Genomic_DNA"/>
</dbReference>
<dbReference type="Pfam" id="PF00535">
    <property type="entry name" value="Glycos_transf_2"/>
    <property type="match status" value="1"/>
</dbReference>